<dbReference type="RefSeq" id="WP_084549145.1">
    <property type="nucleotide sequence ID" value="NZ_FRAS01000023.1"/>
</dbReference>
<accession>A0A1M7DWB8</accession>
<gene>
    <name evidence="2" type="ORF">SAMN02746009_03460</name>
</gene>
<dbReference type="AlphaFoldDB" id="A0A1M7DWB8"/>
<dbReference type="OrthoDB" id="5511471at2"/>
<evidence type="ECO:0008006" key="4">
    <source>
        <dbReference type="Google" id="ProtNLM"/>
    </source>
</evidence>
<feature type="signal peptide" evidence="1">
    <location>
        <begin position="1"/>
        <end position="27"/>
    </location>
</feature>
<feature type="chain" id="PRO_5011957885" description="DUF4846 domain-containing protein" evidence="1">
    <location>
        <begin position="28"/>
        <end position="310"/>
    </location>
</feature>
<sequence>MLLMRAFVPSALLMGVLACGSTESAPAVEAASVPPSQPAASPNATDAAAAAANRYAWLPEGTYTAKQSVAHRFAPPAGCQRVAVAPGSFGHWLRYLPLLPAGTPVKLYNGQLKDPQNVHAAVLNIDAGTRDLQQCADAVIRLRAEYQFTHNPAQVHFQLTSGHDIRFEDWYGGQGFRVSGDEVLPAPRPVEKPTHTVFRRYLDQIFTYAGTLSLSRELTPVPLAEVQPGDVLIRGGSPGHAVLVLDVAQHGSTGRRYVLLAQSYMPAQQMHVLRNVWGEAALGAWFAVNPQEARFSTPEWTFAREDLKRF</sequence>
<dbReference type="Pfam" id="PF16138">
    <property type="entry name" value="DUF4846"/>
    <property type="match status" value="1"/>
</dbReference>
<dbReference type="PROSITE" id="PS51257">
    <property type="entry name" value="PROKAR_LIPOPROTEIN"/>
    <property type="match status" value="1"/>
</dbReference>
<evidence type="ECO:0000313" key="3">
    <source>
        <dbReference type="Proteomes" id="UP000183947"/>
    </source>
</evidence>
<dbReference type="STRING" id="1121959.SAMN02746009_03460"/>
<evidence type="ECO:0000313" key="2">
    <source>
        <dbReference type="EMBL" id="SHL83740.1"/>
    </source>
</evidence>
<dbReference type="EMBL" id="FRAS01000023">
    <property type="protein sequence ID" value="SHL83740.1"/>
    <property type="molecule type" value="Genomic_DNA"/>
</dbReference>
<keyword evidence="3" id="KW-1185">Reference proteome</keyword>
<reference evidence="3" key="1">
    <citation type="submission" date="2016-11" db="EMBL/GenBank/DDBJ databases">
        <authorList>
            <person name="Varghese N."/>
            <person name="Submissions S."/>
        </authorList>
    </citation>
    <scope>NUCLEOTIDE SEQUENCE [LARGE SCALE GENOMIC DNA]</scope>
    <source>
        <strain evidence="3">DSM 18569</strain>
    </source>
</reference>
<protein>
    <recommendedName>
        <fullName evidence="4">DUF4846 domain-containing protein</fullName>
    </recommendedName>
</protein>
<name>A0A1M7DWB8_9BACT</name>
<keyword evidence="1" id="KW-0732">Signal</keyword>
<proteinExistence type="predicted"/>
<dbReference type="InterPro" id="IPR032315">
    <property type="entry name" value="DUF4846"/>
</dbReference>
<evidence type="ECO:0000256" key="1">
    <source>
        <dbReference type="SAM" id="SignalP"/>
    </source>
</evidence>
<dbReference type="Proteomes" id="UP000183947">
    <property type="component" value="Unassembled WGS sequence"/>
</dbReference>
<organism evidence="2 3">
    <name type="scientific">Hymenobacter psychrotolerans DSM 18569</name>
    <dbReference type="NCBI Taxonomy" id="1121959"/>
    <lineage>
        <taxon>Bacteria</taxon>
        <taxon>Pseudomonadati</taxon>
        <taxon>Bacteroidota</taxon>
        <taxon>Cytophagia</taxon>
        <taxon>Cytophagales</taxon>
        <taxon>Hymenobacteraceae</taxon>
        <taxon>Hymenobacter</taxon>
    </lineage>
</organism>